<gene>
    <name evidence="1" type="ORF">ACRE_011060</name>
</gene>
<protein>
    <submittedName>
        <fullName evidence="1">Uncharacterized protein</fullName>
    </submittedName>
</protein>
<proteinExistence type="predicted"/>
<dbReference type="OrthoDB" id="4870109at2759"/>
<sequence>MSLKIYQCHGDPQSLPHHSQTMLQLDEETLRRRQEKREHMRDNYPFIARIKPMAKNIRPVTDCKRPYVDSHMLDKVNARVTGLDFDTGRPTTGEQFLEPLSPQAVANLLDQTKPFHLDEPDHFFSEPQPPEGWDDSDLTDDAQNEARFFFQFIDYSLTMNEDEDGFGGTTIIPHLSRWAMFQSDIHRLTRIHPTRNDVEWRVQGVFRCFTGPLDPDPLRPRTLDTSKPHLSCFLSNLNPPRDGELTTGELNAVILLGLGQAARKEYQQHRIFPVTVVCGSNRTVRIVQGVVDLPKQAVELRVSRIVEFPRGKDANWDGFRTLLGWFLGTPIGTTTY</sequence>
<organism evidence="1 2">
    <name type="scientific">Hapsidospora chrysogenum (strain ATCC 11550 / CBS 779.69 / DSM 880 / IAM 14645 / JCM 23072 / IMI 49137)</name>
    <name type="common">Acremonium chrysogenum</name>
    <dbReference type="NCBI Taxonomy" id="857340"/>
    <lineage>
        <taxon>Eukaryota</taxon>
        <taxon>Fungi</taxon>
        <taxon>Dikarya</taxon>
        <taxon>Ascomycota</taxon>
        <taxon>Pezizomycotina</taxon>
        <taxon>Sordariomycetes</taxon>
        <taxon>Hypocreomycetidae</taxon>
        <taxon>Hypocreales</taxon>
        <taxon>Bionectriaceae</taxon>
        <taxon>Hapsidospora</taxon>
    </lineage>
</organism>
<comment type="caution">
    <text evidence="1">The sequence shown here is derived from an EMBL/GenBank/DDBJ whole genome shotgun (WGS) entry which is preliminary data.</text>
</comment>
<evidence type="ECO:0000313" key="1">
    <source>
        <dbReference type="EMBL" id="KFH48048.1"/>
    </source>
</evidence>
<dbReference type="HOGENOM" id="CLU_826305_0_0_1"/>
<accession>A0A086TFB6</accession>
<keyword evidence="2" id="KW-1185">Reference proteome</keyword>
<name>A0A086TFB6_HAPC1</name>
<reference evidence="2" key="1">
    <citation type="journal article" date="2014" name="Genome Announc.">
        <title>Genome sequence and annotation of Acremonium chrysogenum, producer of the beta-lactam antibiotic cephalosporin C.</title>
        <authorList>
            <person name="Terfehr D."/>
            <person name="Dahlmann T.A."/>
            <person name="Specht T."/>
            <person name="Zadra I."/>
            <person name="Kuernsteiner H."/>
            <person name="Kueck U."/>
        </authorList>
    </citation>
    <scope>NUCLEOTIDE SEQUENCE [LARGE SCALE GENOMIC DNA]</scope>
    <source>
        <strain evidence="2">ATCC 11550 / CBS 779.69 / DSM 880 / IAM 14645 / JCM 23072 / IMI 49137</strain>
    </source>
</reference>
<evidence type="ECO:0000313" key="2">
    <source>
        <dbReference type="Proteomes" id="UP000029964"/>
    </source>
</evidence>
<dbReference type="Proteomes" id="UP000029964">
    <property type="component" value="Unassembled WGS sequence"/>
</dbReference>
<dbReference type="AlphaFoldDB" id="A0A086TFB6"/>
<dbReference type="EMBL" id="JPKY01000005">
    <property type="protein sequence ID" value="KFH48048.1"/>
    <property type="molecule type" value="Genomic_DNA"/>
</dbReference>